<dbReference type="Proteomes" id="UP000095038">
    <property type="component" value="Unassembled WGS sequence"/>
</dbReference>
<evidence type="ECO:0000313" key="1">
    <source>
        <dbReference type="EMBL" id="ODV60638.1"/>
    </source>
</evidence>
<keyword evidence="2" id="KW-1185">Reference proteome</keyword>
<dbReference type="EMBL" id="KV454481">
    <property type="protein sequence ID" value="ODV60638.1"/>
    <property type="molecule type" value="Genomic_DNA"/>
</dbReference>
<accession>A0A1D2VG33</accession>
<dbReference type="GeneID" id="30966949"/>
<protein>
    <submittedName>
        <fullName evidence="1">Uncharacterized protein</fullName>
    </submittedName>
</protein>
<name>A0A1D2VG33_9ASCO</name>
<reference evidence="2" key="1">
    <citation type="submission" date="2016-05" db="EMBL/GenBank/DDBJ databases">
        <title>Comparative genomics of biotechnologically important yeasts.</title>
        <authorList>
            <consortium name="DOE Joint Genome Institute"/>
            <person name="Riley R."/>
            <person name="Haridas S."/>
            <person name="Wolfe K.H."/>
            <person name="Lopes M.R."/>
            <person name="Hittinger C.T."/>
            <person name="Goker M."/>
            <person name="Salamov A."/>
            <person name="Wisecaver J."/>
            <person name="Long T.M."/>
            <person name="Aerts A.L."/>
            <person name="Barry K."/>
            <person name="Choi C."/>
            <person name="Clum A."/>
            <person name="Coughlan A.Y."/>
            <person name="Deshpande S."/>
            <person name="Douglass A.P."/>
            <person name="Hanson S.J."/>
            <person name="Klenk H.-P."/>
            <person name="Labutti K."/>
            <person name="Lapidus A."/>
            <person name="Lindquist E."/>
            <person name="Lipzen A."/>
            <person name="Meier-Kolthoff J.P."/>
            <person name="Ohm R.A."/>
            <person name="Otillar R.P."/>
            <person name="Pangilinan J."/>
            <person name="Peng Y."/>
            <person name="Rokas A."/>
            <person name="Rosa C.A."/>
            <person name="Scheuner C."/>
            <person name="Sibirny A.A."/>
            <person name="Slot J.C."/>
            <person name="Stielow J.B."/>
            <person name="Sun H."/>
            <person name="Kurtzman C.P."/>
            <person name="Blackwell M."/>
            <person name="Grigoriev I.V."/>
            <person name="Jeffries T.W."/>
        </authorList>
    </citation>
    <scope>NUCLEOTIDE SEQUENCE [LARGE SCALE GENOMIC DNA]</scope>
    <source>
        <strain evidence="2">DSM 1968</strain>
    </source>
</reference>
<organism evidence="1 2">
    <name type="scientific">Ascoidea rubescens DSM 1968</name>
    <dbReference type="NCBI Taxonomy" id="1344418"/>
    <lineage>
        <taxon>Eukaryota</taxon>
        <taxon>Fungi</taxon>
        <taxon>Dikarya</taxon>
        <taxon>Ascomycota</taxon>
        <taxon>Saccharomycotina</taxon>
        <taxon>Saccharomycetes</taxon>
        <taxon>Ascoideaceae</taxon>
        <taxon>Ascoidea</taxon>
    </lineage>
</organism>
<gene>
    <name evidence="1" type="ORF">ASCRUDRAFT_76030</name>
</gene>
<dbReference type="RefSeq" id="XP_020046945.1">
    <property type="nucleotide sequence ID" value="XM_020193313.1"/>
</dbReference>
<dbReference type="InParanoid" id="A0A1D2VG33"/>
<evidence type="ECO:0000313" key="2">
    <source>
        <dbReference type="Proteomes" id="UP000095038"/>
    </source>
</evidence>
<dbReference type="AlphaFoldDB" id="A0A1D2VG33"/>
<proteinExistence type="predicted"/>
<sequence length="67" mass="7896">MEVFKFFGTNDNRLIIDSEKNSAINLANPITNHRSPQHISTNIQFLNRFAVYLLLLQHWLPIIYLQI</sequence>